<organism evidence="1">
    <name type="scientific">marine sediment metagenome</name>
    <dbReference type="NCBI Taxonomy" id="412755"/>
    <lineage>
        <taxon>unclassified sequences</taxon>
        <taxon>metagenomes</taxon>
        <taxon>ecological metagenomes</taxon>
    </lineage>
</organism>
<evidence type="ECO:0000313" key="1">
    <source>
        <dbReference type="EMBL" id="GAG30488.1"/>
    </source>
</evidence>
<dbReference type="AlphaFoldDB" id="X0X1I9"/>
<dbReference type="InterPro" id="IPR029001">
    <property type="entry name" value="ITPase-like_fam"/>
</dbReference>
<dbReference type="GO" id="GO:0009143">
    <property type="term" value="P:nucleoside triphosphate catabolic process"/>
    <property type="evidence" value="ECO:0007669"/>
    <property type="project" value="InterPro"/>
</dbReference>
<name>X0X1I9_9ZZZZ</name>
<dbReference type="InterPro" id="IPR002637">
    <property type="entry name" value="RdgB/HAM1"/>
</dbReference>
<feature type="non-terminal residue" evidence="1">
    <location>
        <position position="64"/>
    </location>
</feature>
<dbReference type="EMBL" id="BARS01045235">
    <property type="protein sequence ID" value="GAG30488.1"/>
    <property type="molecule type" value="Genomic_DNA"/>
</dbReference>
<gene>
    <name evidence="1" type="ORF">S01H1_68221</name>
</gene>
<accession>X0X1I9</accession>
<dbReference type="GO" id="GO:0047429">
    <property type="term" value="F:nucleoside triphosphate diphosphatase activity"/>
    <property type="evidence" value="ECO:0007669"/>
    <property type="project" value="InterPro"/>
</dbReference>
<comment type="caution">
    <text evidence="1">The sequence shown here is derived from an EMBL/GenBank/DDBJ whole genome shotgun (WGS) entry which is preliminary data.</text>
</comment>
<evidence type="ECO:0008006" key="2">
    <source>
        <dbReference type="Google" id="ProtNLM"/>
    </source>
</evidence>
<dbReference type="Gene3D" id="3.90.950.10">
    <property type="match status" value="1"/>
</dbReference>
<proteinExistence type="predicted"/>
<dbReference type="SUPFAM" id="SSF52972">
    <property type="entry name" value="ITPase-like"/>
    <property type="match status" value="1"/>
</dbReference>
<protein>
    <recommendedName>
        <fullName evidence="2">Non-canonical purine NTP pyrophosphatase</fullName>
    </recommendedName>
</protein>
<sequence length="64" mass="7356">MEKLLIATTRKGKLKEVKNILKDSKFKLLSLKDINFPLIEPEETGKTFRENAELKAKFYGKKSG</sequence>
<reference evidence="1" key="1">
    <citation type="journal article" date="2014" name="Front. Microbiol.">
        <title>High frequency of phylogenetically diverse reductive dehalogenase-homologous genes in deep subseafloor sedimentary metagenomes.</title>
        <authorList>
            <person name="Kawai M."/>
            <person name="Futagami T."/>
            <person name="Toyoda A."/>
            <person name="Takaki Y."/>
            <person name="Nishi S."/>
            <person name="Hori S."/>
            <person name="Arai W."/>
            <person name="Tsubouchi T."/>
            <person name="Morono Y."/>
            <person name="Uchiyama I."/>
            <person name="Ito T."/>
            <person name="Fujiyama A."/>
            <person name="Inagaki F."/>
            <person name="Takami H."/>
        </authorList>
    </citation>
    <scope>NUCLEOTIDE SEQUENCE</scope>
    <source>
        <strain evidence="1">Expedition CK06-06</strain>
    </source>
</reference>
<dbReference type="Pfam" id="PF01725">
    <property type="entry name" value="Ham1p_like"/>
    <property type="match status" value="1"/>
</dbReference>